<comment type="subcellular location">
    <subcellularLocation>
        <location evidence="1">Endoplasmic reticulum</location>
    </subcellularLocation>
    <subcellularLocation>
        <location evidence="2">Membrane</location>
    </subcellularLocation>
</comment>
<dbReference type="InterPro" id="IPR029058">
    <property type="entry name" value="AB_hydrolase_fold"/>
</dbReference>
<dbReference type="EMBL" id="LT629754">
    <property type="protein sequence ID" value="SDS37481.1"/>
    <property type="molecule type" value="Genomic_DNA"/>
</dbReference>
<evidence type="ECO:0000313" key="7">
    <source>
        <dbReference type="EMBL" id="SDS37481.1"/>
    </source>
</evidence>
<evidence type="ECO:0000256" key="2">
    <source>
        <dbReference type="ARBA" id="ARBA00004370"/>
    </source>
</evidence>
<feature type="domain" description="GPI inositol-deacylase PGAP1-like alpha/beta" evidence="5">
    <location>
        <begin position="90"/>
        <end position="162"/>
    </location>
</feature>
<dbReference type="SUPFAM" id="SSF53474">
    <property type="entry name" value="alpha/beta-Hydrolases"/>
    <property type="match status" value="1"/>
</dbReference>
<dbReference type="PANTHER" id="PTHR48182:SF2">
    <property type="entry name" value="PROTEIN SERAC1"/>
    <property type="match status" value="1"/>
</dbReference>
<reference evidence="7 8" key="1">
    <citation type="submission" date="2016-10" db="EMBL/GenBank/DDBJ databases">
        <authorList>
            <person name="Varghese N."/>
            <person name="Submissions S."/>
        </authorList>
    </citation>
    <scope>NUCLEOTIDE SEQUENCE [LARGE SCALE GENOMIC DNA]</scope>
    <source>
        <strain evidence="7 8">MAR_2009_60</strain>
    </source>
</reference>
<keyword evidence="8" id="KW-1185">Reference proteome</keyword>
<dbReference type="PANTHER" id="PTHR48182">
    <property type="entry name" value="PROTEIN SERAC1"/>
    <property type="match status" value="1"/>
</dbReference>
<gene>
    <name evidence="7" type="ORF">SAMN05192545_1286</name>
</gene>
<dbReference type="Gene3D" id="3.40.50.1820">
    <property type="entry name" value="alpha/beta hydrolase"/>
    <property type="match status" value="1"/>
</dbReference>
<sequence>MIKIINQNSNPVNTIAIFIHGFIGNEETWIKQDDSKALIKSLLESEEIKDNLDVGLFLYQTKLLEFFPKLSRLDKTLFKKKKAVKTLPIESIAKILSTQIRYRCAEYENIILVGHSMGGLVAKRFVLDDINENTTSKVKLYISLATPHSGSDLATYGTQIISNAQVKDLAPLSDNIQKLNAEWVQCTSLPKRFYIQGLSDDIVPEASGIALDREKQQPIYSDDDHFSIIVPDNDEDVVVHAIIKELKEFFTKLKIESIENVEEFVDKGQYNNEVFVLKLLLADVHETLIDSSKVAFYSAEFTIRKLTALGVKIEKLVSLYTKIKELYSLEFGDLLSGAHKSPDALFTAVHKRIHSEDKNYLSTLHKPLEALQKFGMLQQLASTDNNIWWAINNNVKDLEEFKEKISKEKDGTK</sequence>
<evidence type="ECO:0000313" key="8">
    <source>
        <dbReference type="Proteomes" id="UP000199574"/>
    </source>
</evidence>
<dbReference type="Pfam" id="PF07819">
    <property type="entry name" value="PGAP1"/>
    <property type="match status" value="1"/>
</dbReference>
<proteinExistence type="predicted"/>
<accession>A0ABY0UB55</accession>
<evidence type="ECO:0000259" key="5">
    <source>
        <dbReference type="Pfam" id="PF07819"/>
    </source>
</evidence>
<dbReference type="InterPro" id="IPR046912">
    <property type="entry name" value="ABC-3C_CTD8"/>
</dbReference>
<feature type="domain" description="ABC-three component systems C-terminal" evidence="6">
    <location>
        <begin position="266"/>
        <end position="390"/>
    </location>
</feature>
<dbReference type="RefSeq" id="WP_091603987.1">
    <property type="nucleotide sequence ID" value="NZ_LT629754.1"/>
</dbReference>
<dbReference type="Pfam" id="PF20284">
    <property type="entry name" value="CTD8"/>
    <property type="match status" value="1"/>
</dbReference>
<evidence type="ECO:0000256" key="1">
    <source>
        <dbReference type="ARBA" id="ARBA00004240"/>
    </source>
</evidence>
<dbReference type="Proteomes" id="UP000199574">
    <property type="component" value="Chromosome I"/>
</dbReference>
<dbReference type="GeneID" id="90590903"/>
<name>A0ABY0UB55_9FLAO</name>
<keyword evidence="4" id="KW-0472">Membrane</keyword>
<organism evidence="7 8">
    <name type="scientific">Maribacter dokdonensis</name>
    <dbReference type="NCBI Taxonomy" id="320912"/>
    <lineage>
        <taxon>Bacteria</taxon>
        <taxon>Pseudomonadati</taxon>
        <taxon>Bacteroidota</taxon>
        <taxon>Flavobacteriia</taxon>
        <taxon>Flavobacteriales</taxon>
        <taxon>Flavobacteriaceae</taxon>
        <taxon>Maribacter</taxon>
    </lineage>
</organism>
<evidence type="ECO:0000256" key="4">
    <source>
        <dbReference type="ARBA" id="ARBA00023136"/>
    </source>
</evidence>
<protein>
    <submittedName>
        <fullName evidence="7">PGAP1-like protein</fullName>
    </submittedName>
</protein>
<evidence type="ECO:0000259" key="6">
    <source>
        <dbReference type="Pfam" id="PF20284"/>
    </source>
</evidence>
<evidence type="ECO:0000256" key="3">
    <source>
        <dbReference type="ARBA" id="ARBA00022824"/>
    </source>
</evidence>
<keyword evidence="3" id="KW-0256">Endoplasmic reticulum</keyword>
<dbReference type="InterPro" id="IPR052374">
    <property type="entry name" value="SERAC1"/>
</dbReference>
<dbReference type="InterPro" id="IPR012908">
    <property type="entry name" value="PGAP1-ab_dom-like"/>
</dbReference>